<gene>
    <name evidence="9" type="ORF">NCTC10924_00902</name>
</gene>
<evidence type="ECO:0000313" key="9">
    <source>
        <dbReference type="EMBL" id="VTT43702.1"/>
    </source>
</evidence>
<dbReference type="AlphaFoldDB" id="A0A4V0H4R5"/>
<dbReference type="Pfam" id="PF06738">
    <property type="entry name" value="ThrE"/>
    <property type="match status" value="1"/>
</dbReference>
<dbReference type="EMBL" id="LR594052">
    <property type="protein sequence ID" value="VTT43702.1"/>
    <property type="molecule type" value="Genomic_DNA"/>
</dbReference>
<protein>
    <submittedName>
        <fullName evidence="9">Membrane protein</fullName>
    </submittedName>
</protein>
<evidence type="ECO:0000313" key="10">
    <source>
        <dbReference type="Proteomes" id="UP000306241"/>
    </source>
</evidence>
<dbReference type="GO" id="GO:0015744">
    <property type="term" value="P:succinate transport"/>
    <property type="evidence" value="ECO:0007669"/>
    <property type="project" value="TreeGrafter"/>
</dbReference>
<evidence type="ECO:0000259" key="8">
    <source>
        <dbReference type="Pfam" id="PF06738"/>
    </source>
</evidence>
<organism evidence="9 10">
    <name type="scientific">Streptococcus porcinus</name>
    <dbReference type="NCBI Taxonomy" id="1340"/>
    <lineage>
        <taxon>Bacteria</taxon>
        <taxon>Bacillati</taxon>
        <taxon>Bacillota</taxon>
        <taxon>Bacilli</taxon>
        <taxon>Lactobacillales</taxon>
        <taxon>Streptococcaceae</taxon>
        <taxon>Streptococcus</taxon>
    </lineage>
</organism>
<evidence type="ECO:0000256" key="2">
    <source>
        <dbReference type="ARBA" id="ARBA00022475"/>
    </source>
</evidence>
<feature type="transmembrane region" description="Helical" evidence="7">
    <location>
        <begin position="169"/>
        <end position="190"/>
    </location>
</feature>
<keyword evidence="2" id="KW-1003">Cell membrane</keyword>
<comment type="similarity">
    <text evidence="6">Belongs to the ThrE exporter (TC 2.A.79) family.</text>
</comment>
<evidence type="ECO:0000256" key="7">
    <source>
        <dbReference type="SAM" id="Phobius"/>
    </source>
</evidence>
<evidence type="ECO:0000256" key="5">
    <source>
        <dbReference type="ARBA" id="ARBA00023136"/>
    </source>
</evidence>
<keyword evidence="4 7" id="KW-1133">Transmembrane helix</keyword>
<dbReference type="RefSeq" id="WP_003084632.1">
    <property type="nucleotide sequence ID" value="NZ_CP070236.1"/>
</dbReference>
<dbReference type="OrthoDB" id="9813917at2"/>
<dbReference type="InterPro" id="IPR050539">
    <property type="entry name" value="ThrE_Dicarb/AminoAcid_Exp"/>
</dbReference>
<feature type="transmembrane region" description="Helical" evidence="7">
    <location>
        <begin position="196"/>
        <end position="215"/>
    </location>
</feature>
<evidence type="ECO:0000256" key="6">
    <source>
        <dbReference type="ARBA" id="ARBA00034125"/>
    </source>
</evidence>
<keyword evidence="3 7" id="KW-0812">Transmembrane</keyword>
<sequence length="261" mass="28720">MTTDKYNKRVLEVATLAGMTMLEANAECYRVENTVSRILQVSHQPITEVFANTTGLFITLDGPDLDEPITFIKRITRRDTNLRKIHIVNQISRDLTSGKMSIEDAYAKLQHVDGKNYSPKLISYSTLLLVLSFAILLGGQTTEILLSLVAAVLLLFSYRLKDFFQLNDFIFGTVATLIVATLIPLIIHWLGKSNSSFDIVVISVLMPLFPGTAFTNGFRDSFKGDYGAGVSKIVEALIIAISLGVGVALGLFIAKGILSWL</sequence>
<evidence type="ECO:0000256" key="1">
    <source>
        <dbReference type="ARBA" id="ARBA00004651"/>
    </source>
</evidence>
<feature type="domain" description="Threonine/serine exporter-like N-terminal" evidence="8">
    <location>
        <begin position="13"/>
        <end position="253"/>
    </location>
</feature>
<dbReference type="PANTHER" id="PTHR34390">
    <property type="entry name" value="UPF0442 PROTEIN YJJB-RELATED"/>
    <property type="match status" value="1"/>
</dbReference>
<dbReference type="Proteomes" id="UP000306241">
    <property type="component" value="Chromosome"/>
</dbReference>
<accession>A0A4V0H4R5</accession>
<proteinExistence type="inferred from homology"/>
<feature type="transmembrane region" description="Helical" evidence="7">
    <location>
        <begin position="236"/>
        <end position="258"/>
    </location>
</feature>
<name>A0A4V0H4R5_STRPO</name>
<feature type="transmembrane region" description="Helical" evidence="7">
    <location>
        <begin position="121"/>
        <end position="138"/>
    </location>
</feature>
<comment type="subcellular location">
    <subcellularLocation>
        <location evidence="1">Cell membrane</location>
        <topology evidence="1">Multi-pass membrane protein</topology>
    </subcellularLocation>
</comment>
<keyword evidence="5 7" id="KW-0472">Membrane</keyword>
<evidence type="ECO:0000256" key="4">
    <source>
        <dbReference type="ARBA" id="ARBA00022989"/>
    </source>
</evidence>
<reference evidence="9 10" key="1">
    <citation type="submission" date="2019-05" db="EMBL/GenBank/DDBJ databases">
        <authorList>
            <consortium name="Pathogen Informatics"/>
        </authorList>
    </citation>
    <scope>NUCLEOTIDE SEQUENCE [LARGE SCALE GENOMIC DNA]</scope>
    <source>
        <strain evidence="9 10">NCTC10924</strain>
    </source>
</reference>
<dbReference type="GO" id="GO:0005886">
    <property type="term" value="C:plasma membrane"/>
    <property type="evidence" value="ECO:0007669"/>
    <property type="project" value="UniProtKB-SubCell"/>
</dbReference>
<evidence type="ECO:0000256" key="3">
    <source>
        <dbReference type="ARBA" id="ARBA00022692"/>
    </source>
</evidence>
<dbReference type="GO" id="GO:0022857">
    <property type="term" value="F:transmembrane transporter activity"/>
    <property type="evidence" value="ECO:0007669"/>
    <property type="project" value="InterPro"/>
</dbReference>
<dbReference type="InterPro" id="IPR010619">
    <property type="entry name" value="ThrE-like_N"/>
</dbReference>
<dbReference type="PANTHER" id="PTHR34390:SF2">
    <property type="entry name" value="SUCCINATE TRANSPORTER SUBUNIT YJJP-RELATED"/>
    <property type="match status" value="1"/>
</dbReference>